<dbReference type="InterPro" id="IPR050147">
    <property type="entry name" value="Ser/Thr_Dehydratase"/>
</dbReference>
<sequence>MGDIMKTYTPITRIFIDELPVVIKREDLNETGSQKDRGVPVQIDHHIKDGKTRFVISSSGNSAISAINRLINTEYHLTVFLSKNISTSKLLRISLILKKNITQEDTTIQNIELKFTERPVSDAFKYANSSESVLLRGSIDPYATIGYQAITHELAEQSPGSTDIFIPTSSGTTLVGIFNGYEDLKDKDPNILIPRFHVCQTTAVNTIARDFDTSFQPTKNSIAESIVDRVAKRYHQVSDIIKSTTGSGWVLTDAEIRKAVQLQKDLGLELSNESALALAGMLRAMRSSKYNMDQPIVLSTGVK</sequence>
<dbReference type="InterPro" id="IPR001926">
    <property type="entry name" value="TrpB-like_PALP"/>
</dbReference>
<evidence type="ECO:0000256" key="1">
    <source>
        <dbReference type="ARBA" id="ARBA00001933"/>
    </source>
</evidence>
<evidence type="ECO:0000259" key="4">
    <source>
        <dbReference type="Pfam" id="PF00291"/>
    </source>
</evidence>
<dbReference type="EMBL" id="JAGQLN010000007">
    <property type="protein sequence ID" value="MCA9376768.1"/>
    <property type="molecule type" value="Genomic_DNA"/>
</dbReference>
<name>A0A955I943_9BACT</name>
<dbReference type="InterPro" id="IPR036052">
    <property type="entry name" value="TrpB-like_PALP_sf"/>
</dbReference>
<gene>
    <name evidence="5" type="ORF">KC685_02515</name>
</gene>
<dbReference type="GO" id="GO:0009097">
    <property type="term" value="P:isoleucine biosynthetic process"/>
    <property type="evidence" value="ECO:0007669"/>
    <property type="project" value="TreeGrafter"/>
</dbReference>
<dbReference type="Proteomes" id="UP000741282">
    <property type="component" value="Unassembled WGS sequence"/>
</dbReference>
<reference evidence="5" key="2">
    <citation type="journal article" date="2021" name="Microbiome">
        <title>Successional dynamics and alternative stable states in a saline activated sludge microbial community over 9 years.</title>
        <authorList>
            <person name="Wang Y."/>
            <person name="Ye J."/>
            <person name="Ju F."/>
            <person name="Liu L."/>
            <person name="Boyd J.A."/>
            <person name="Deng Y."/>
            <person name="Parks D.H."/>
            <person name="Jiang X."/>
            <person name="Yin X."/>
            <person name="Woodcroft B.J."/>
            <person name="Tyson G.W."/>
            <person name="Hugenholtz P."/>
            <person name="Polz M.F."/>
            <person name="Zhang T."/>
        </authorList>
    </citation>
    <scope>NUCLEOTIDE SEQUENCE</scope>
    <source>
        <strain evidence="5">HKST-UBA17</strain>
    </source>
</reference>
<dbReference type="GO" id="GO:0006567">
    <property type="term" value="P:L-threonine catabolic process"/>
    <property type="evidence" value="ECO:0007669"/>
    <property type="project" value="TreeGrafter"/>
</dbReference>
<comment type="cofactor">
    <cofactor evidence="1">
        <name>pyridoxal 5'-phosphate</name>
        <dbReference type="ChEBI" id="CHEBI:597326"/>
    </cofactor>
</comment>
<dbReference type="GO" id="GO:0004794">
    <property type="term" value="F:threonine deaminase activity"/>
    <property type="evidence" value="ECO:0007669"/>
    <property type="project" value="TreeGrafter"/>
</dbReference>
<evidence type="ECO:0000256" key="3">
    <source>
        <dbReference type="ARBA" id="ARBA00023239"/>
    </source>
</evidence>
<reference evidence="5" key="1">
    <citation type="submission" date="2020-04" db="EMBL/GenBank/DDBJ databases">
        <authorList>
            <person name="Zhang T."/>
        </authorList>
    </citation>
    <scope>NUCLEOTIDE SEQUENCE</scope>
    <source>
        <strain evidence="5">HKST-UBA17</strain>
    </source>
</reference>
<dbReference type="AlphaFoldDB" id="A0A955I943"/>
<comment type="caution">
    <text evidence="5">The sequence shown here is derived from an EMBL/GenBank/DDBJ whole genome shotgun (WGS) entry which is preliminary data.</text>
</comment>
<proteinExistence type="predicted"/>
<dbReference type="Pfam" id="PF00291">
    <property type="entry name" value="PALP"/>
    <property type="match status" value="1"/>
</dbReference>
<dbReference type="Gene3D" id="3.40.50.1100">
    <property type="match status" value="2"/>
</dbReference>
<evidence type="ECO:0000313" key="5">
    <source>
        <dbReference type="EMBL" id="MCA9376768.1"/>
    </source>
</evidence>
<dbReference type="PANTHER" id="PTHR48078">
    <property type="entry name" value="THREONINE DEHYDRATASE, MITOCHONDRIAL-RELATED"/>
    <property type="match status" value="1"/>
</dbReference>
<feature type="domain" description="Tryptophan synthase beta chain-like PALP" evidence="4">
    <location>
        <begin position="19"/>
        <end position="297"/>
    </location>
</feature>
<evidence type="ECO:0000313" key="6">
    <source>
        <dbReference type="Proteomes" id="UP000741282"/>
    </source>
</evidence>
<organism evidence="5 6">
    <name type="scientific">Candidatus Dojkabacteria bacterium</name>
    <dbReference type="NCBI Taxonomy" id="2099670"/>
    <lineage>
        <taxon>Bacteria</taxon>
        <taxon>Candidatus Dojkabacteria</taxon>
    </lineage>
</organism>
<accession>A0A955I943</accession>
<dbReference type="GO" id="GO:0006565">
    <property type="term" value="P:L-serine catabolic process"/>
    <property type="evidence" value="ECO:0007669"/>
    <property type="project" value="TreeGrafter"/>
</dbReference>
<evidence type="ECO:0000256" key="2">
    <source>
        <dbReference type="ARBA" id="ARBA00022898"/>
    </source>
</evidence>
<dbReference type="GO" id="GO:0003941">
    <property type="term" value="F:L-serine ammonia-lyase activity"/>
    <property type="evidence" value="ECO:0007669"/>
    <property type="project" value="TreeGrafter"/>
</dbReference>
<protein>
    <submittedName>
        <fullName evidence="5">PLP-dependent lyase/thiolase</fullName>
    </submittedName>
</protein>
<keyword evidence="2" id="KW-0663">Pyridoxal phosphate</keyword>
<keyword evidence="3 5" id="KW-0456">Lyase</keyword>
<dbReference type="PANTHER" id="PTHR48078:SF6">
    <property type="entry name" value="L-THREONINE DEHYDRATASE CATABOLIC TDCB"/>
    <property type="match status" value="1"/>
</dbReference>
<dbReference type="SUPFAM" id="SSF53686">
    <property type="entry name" value="Tryptophan synthase beta subunit-like PLP-dependent enzymes"/>
    <property type="match status" value="1"/>
</dbReference>